<organism evidence="2 3">
    <name type="scientific">Popillia japonica</name>
    <name type="common">Japanese beetle</name>
    <dbReference type="NCBI Taxonomy" id="7064"/>
    <lineage>
        <taxon>Eukaryota</taxon>
        <taxon>Metazoa</taxon>
        <taxon>Ecdysozoa</taxon>
        <taxon>Arthropoda</taxon>
        <taxon>Hexapoda</taxon>
        <taxon>Insecta</taxon>
        <taxon>Pterygota</taxon>
        <taxon>Neoptera</taxon>
        <taxon>Endopterygota</taxon>
        <taxon>Coleoptera</taxon>
        <taxon>Polyphaga</taxon>
        <taxon>Scarabaeiformia</taxon>
        <taxon>Scarabaeidae</taxon>
        <taxon>Rutelinae</taxon>
        <taxon>Popillia</taxon>
    </lineage>
</organism>
<sequence length="106" mass="12578">MQKDPNNAHKGAKTRRRENRSYIENDNEYENGPERNEKRGAPNKTRTKSDIRKTKEGAIEVTAEIKTATKLREKIYIIELHIEDDKKQIMQNKKKLRDLLSIWEQD</sequence>
<feature type="region of interest" description="Disordered" evidence="1">
    <location>
        <begin position="1"/>
        <end position="52"/>
    </location>
</feature>
<comment type="caution">
    <text evidence="2">The sequence shown here is derived from an EMBL/GenBank/DDBJ whole genome shotgun (WGS) entry which is preliminary data.</text>
</comment>
<keyword evidence="3" id="KW-1185">Reference proteome</keyword>
<proteinExistence type="predicted"/>
<evidence type="ECO:0000313" key="2">
    <source>
        <dbReference type="EMBL" id="KAK9696609.1"/>
    </source>
</evidence>
<accession>A0AAW1J1C0</accession>
<evidence type="ECO:0000256" key="1">
    <source>
        <dbReference type="SAM" id="MobiDB-lite"/>
    </source>
</evidence>
<evidence type="ECO:0000313" key="3">
    <source>
        <dbReference type="Proteomes" id="UP001458880"/>
    </source>
</evidence>
<dbReference type="EMBL" id="JASPKY010000446">
    <property type="protein sequence ID" value="KAK9696609.1"/>
    <property type="molecule type" value="Genomic_DNA"/>
</dbReference>
<reference evidence="2 3" key="1">
    <citation type="journal article" date="2024" name="BMC Genomics">
        <title>De novo assembly and annotation of Popillia japonica's genome with initial clues to its potential as an invasive pest.</title>
        <authorList>
            <person name="Cucini C."/>
            <person name="Boschi S."/>
            <person name="Funari R."/>
            <person name="Cardaioli E."/>
            <person name="Iannotti N."/>
            <person name="Marturano G."/>
            <person name="Paoli F."/>
            <person name="Bruttini M."/>
            <person name="Carapelli A."/>
            <person name="Frati F."/>
            <person name="Nardi F."/>
        </authorList>
    </citation>
    <scope>NUCLEOTIDE SEQUENCE [LARGE SCALE GENOMIC DNA]</scope>
    <source>
        <strain evidence="2">DMR45628</strain>
    </source>
</reference>
<dbReference type="Proteomes" id="UP001458880">
    <property type="component" value="Unassembled WGS sequence"/>
</dbReference>
<dbReference type="AlphaFoldDB" id="A0AAW1J1C0"/>
<protein>
    <submittedName>
        <fullName evidence="2">Uncharacterized protein</fullName>
    </submittedName>
</protein>
<name>A0AAW1J1C0_POPJA</name>
<gene>
    <name evidence="2" type="ORF">QE152_g31473</name>
</gene>